<evidence type="ECO:0000256" key="3">
    <source>
        <dbReference type="ARBA" id="ARBA00022486"/>
    </source>
</evidence>
<dbReference type="GO" id="GO:0005138">
    <property type="term" value="F:interleukin-6 receptor binding"/>
    <property type="evidence" value="ECO:0007669"/>
    <property type="project" value="InterPro"/>
</dbReference>
<protein>
    <recommendedName>
        <fullName evidence="2">Interleukin-6</fullName>
    </recommendedName>
</protein>
<proteinExistence type="inferred from homology"/>
<keyword evidence="3" id="KW-0011">Acute phase</keyword>
<evidence type="ECO:0000256" key="2">
    <source>
        <dbReference type="ARBA" id="ARBA00019464"/>
    </source>
</evidence>
<comment type="similarity">
    <text evidence="1">Belongs to the IL-6 superfamily.</text>
</comment>
<dbReference type="Ensembl" id="ENSSAUT00010039688.1">
    <property type="protein sequence ID" value="ENSSAUP00010037680.1"/>
    <property type="gene ID" value="ENSSAUG00010015916.1"/>
</dbReference>
<comment type="function">
    <text evidence="4">Cytokine with a wide variety of biological functions in immunity, tissue regeneration, and metabolism. Binds to IL6R, then the complex associates to the signaling subunit IL6ST/gp130 to trigger the intracellular IL6-signaling pathway. The interaction with the membrane-bound IL6R and IL6ST stimulates 'classic signaling', whereas the binding of IL6 and soluble IL6R to IL6ST stimulates 'trans-signaling'. Alternatively, 'cluster signaling' occurs when membrane-bound IL6:IL6R complexes on transmitter cells activate IL6ST receptors on neighboring receiver cells.</text>
</comment>
<dbReference type="OrthoDB" id="8943569at2759"/>
<reference evidence="6" key="1">
    <citation type="submission" date="2021-04" db="EMBL/GenBank/DDBJ databases">
        <authorList>
            <consortium name="Wellcome Sanger Institute Data Sharing"/>
        </authorList>
    </citation>
    <scope>NUCLEOTIDE SEQUENCE [LARGE SCALE GENOMIC DNA]</scope>
</reference>
<evidence type="ECO:0000256" key="4">
    <source>
        <dbReference type="ARBA" id="ARBA00023441"/>
    </source>
</evidence>
<evidence type="ECO:0000313" key="6">
    <source>
        <dbReference type="Ensembl" id="ENSSAUP00010037680.1"/>
    </source>
</evidence>
<evidence type="ECO:0000256" key="1">
    <source>
        <dbReference type="ARBA" id="ARBA00007432"/>
    </source>
</evidence>
<dbReference type="OMA" id="DFLVEWK"/>
<organism evidence="6 7">
    <name type="scientific">Sparus aurata</name>
    <name type="common">Gilthead sea bream</name>
    <dbReference type="NCBI Taxonomy" id="8175"/>
    <lineage>
        <taxon>Eukaryota</taxon>
        <taxon>Metazoa</taxon>
        <taxon>Chordata</taxon>
        <taxon>Craniata</taxon>
        <taxon>Vertebrata</taxon>
        <taxon>Euteleostomi</taxon>
        <taxon>Actinopterygii</taxon>
        <taxon>Neopterygii</taxon>
        <taxon>Teleostei</taxon>
        <taxon>Neoteleostei</taxon>
        <taxon>Acanthomorphata</taxon>
        <taxon>Eupercaria</taxon>
        <taxon>Spariformes</taxon>
        <taxon>Sparidae</taxon>
        <taxon>Sparus</taxon>
    </lineage>
</organism>
<name>A0A671WFG3_SPAAU</name>
<dbReference type="GO" id="GO:0006953">
    <property type="term" value="P:acute-phase response"/>
    <property type="evidence" value="ECO:0007669"/>
    <property type="project" value="UniProtKB-KW"/>
</dbReference>
<feature type="region of interest" description="Disordered" evidence="5">
    <location>
        <begin position="1"/>
        <end position="21"/>
    </location>
</feature>
<dbReference type="RefSeq" id="XP_030268496.1">
    <property type="nucleotide sequence ID" value="XM_030412636.1"/>
</dbReference>
<dbReference type="GO" id="GO:0030154">
    <property type="term" value="P:cell differentiation"/>
    <property type="evidence" value="ECO:0007669"/>
    <property type="project" value="InterPro"/>
</dbReference>
<gene>
    <name evidence="6" type="primary">LOC115579128</name>
</gene>
<sequence length="289" mass="32047">MTAHRKDTTAPSDPDGPQHQSNKCFPAAAAAAAAACPLDSVSAVQAVVCTLPALLPLFIHSVIHAFTPTDVFWLCAAALAALLRCAPAAPVDGAFTDNPAGDTSGEEWETERPADPLIALLKVVLEVIKTHRQEFEAEFHIRYDVLAQYNIPSLPADCPSTNFSMEALLHRLLQGLPVYTALLKYVEKEEPKSQIPSRFRQNSELLKQRITGKMRHAVQVTPLTSSQEQQLLRDLDSSDTFHRKMTAHSILYQLRSFLVDCKNAINKKEKLRESRANRAMTPVTLYYQS</sequence>
<reference evidence="6" key="3">
    <citation type="submission" date="2025-09" db="UniProtKB">
        <authorList>
            <consortium name="Ensembl"/>
        </authorList>
    </citation>
    <scope>IDENTIFICATION</scope>
</reference>
<dbReference type="Gene3D" id="1.20.1250.10">
    <property type="match status" value="1"/>
</dbReference>
<dbReference type="GeneTree" id="ENSGT00390000000878"/>
<dbReference type="InterPro" id="IPR009079">
    <property type="entry name" value="4_helix_cytokine-like_core"/>
</dbReference>
<accession>A0A671WFG3</accession>
<dbReference type="GO" id="GO:0005615">
    <property type="term" value="C:extracellular space"/>
    <property type="evidence" value="ECO:0007669"/>
    <property type="project" value="InterPro"/>
</dbReference>
<keyword evidence="7" id="KW-1185">Reference proteome</keyword>
<dbReference type="GeneID" id="115579128"/>
<evidence type="ECO:0000313" key="7">
    <source>
        <dbReference type="Proteomes" id="UP000472265"/>
    </source>
</evidence>
<dbReference type="InterPro" id="IPR003574">
    <property type="entry name" value="IL-6-like"/>
</dbReference>
<dbReference type="PANTHER" id="PTHR48494:SF1">
    <property type="entry name" value="INTERLEUKIN-6"/>
    <property type="match status" value="1"/>
</dbReference>
<dbReference type="AlphaFoldDB" id="A0A671WFG3"/>
<dbReference type="SUPFAM" id="SSF47266">
    <property type="entry name" value="4-helical cytokines"/>
    <property type="match status" value="1"/>
</dbReference>
<reference evidence="6" key="2">
    <citation type="submission" date="2025-08" db="UniProtKB">
        <authorList>
            <consortium name="Ensembl"/>
        </authorList>
    </citation>
    <scope>IDENTIFICATION</scope>
</reference>
<dbReference type="Proteomes" id="UP000472265">
    <property type="component" value="Chromosome 3"/>
</dbReference>
<dbReference type="CTD" id="3569"/>
<evidence type="ECO:0000256" key="5">
    <source>
        <dbReference type="SAM" id="MobiDB-lite"/>
    </source>
</evidence>
<dbReference type="PANTHER" id="PTHR48494">
    <property type="entry name" value="INTERLEUKIN-6"/>
    <property type="match status" value="1"/>
</dbReference>